<dbReference type="OrthoDB" id="9825465at2"/>
<protein>
    <submittedName>
        <fullName evidence="2">Uncharacterized protein</fullName>
    </submittedName>
</protein>
<evidence type="ECO:0000256" key="1">
    <source>
        <dbReference type="SAM" id="Phobius"/>
    </source>
</evidence>
<keyword evidence="3" id="KW-1185">Reference proteome</keyword>
<reference evidence="3" key="1">
    <citation type="submission" date="2016-11" db="EMBL/GenBank/DDBJ databases">
        <authorList>
            <person name="Varghese N."/>
            <person name="Submissions S."/>
        </authorList>
    </citation>
    <scope>NUCLEOTIDE SEQUENCE [LARGE SCALE GENOMIC DNA]</scope>
    <source>
        <strain evidence="3">DSM 3661</strain>
    </source>
</reference>
<organism evidence="2 3">
    <name type="scientific">Flavobacterium xanthum</name>
    <dbReference type="NCBI Taxonomy" id="69322"/>
    <lineage>
        <taxon>Bacteria</taxon>
        <taxon>Pseudomonadati</taxon>
        <taxon>Bacteroidota</taxon>
        <taxon>Flavobacteriia</taxon>
        <taxon>Flavobacteriales</taxon>
        <taxon>Flavobacteriaceae</taxon>
        <taxon>Flavobacterium</taxon>
    </lineage>
</organism>
<evidence type="ECO:0000313" key="3">
    <source>
        <dbReference type="Proteomes" id="UP000184260"/>
    </source>
</evidence>
<accession>A0A1M7L981</accession>
<proteinExistence type="predicted"/>
<dbReference type="EMBL" id="FRBU01000064">
    <property type="protein sequence ID" value="SHM73920.1"/>
    <property type="molecule type" value="Genomic_DNA"/>
</dbReference>
<name>A0A1M7L981_9FLAO</name>
<dbReference type="Proteomes" id="UP000184260">
    <property type="component" value="Unassembled WGS sequence"/>
</dbReference>
<dbReference type="STRING" id="69322.SAMN05443669_10642"/>
<keyword evidence="1" id="KW-0812">Transmembrane</keyword>
<keyword evidence="1" id="KW-0472">Membrane</keyword>
<dbReference type="AlphaFoldDB" id="A0A1M7L981"/>
<feature type="transmembrane region" description="Helical" evidence="1">
    <location>
        <begin position="12"/>
        <end position="29"/>
    </location>
</feature>
<dbReference type="RefSeq" id="WP_139259540.1">
    <property type="nucleotide sequence ID" value="NZ_FRBU01000064.1"/>
</dbReference>
<evidence type="ECO:0000313" key="2">
    <source>
        <dbReference type="EMBL" id="SHM73920.1"/>
    </source>
</evidence>
<gene>
    <name evidence="2" type="ORF">SAMN05443669_10642</name>
</gene>
<sequence length="204" mass="24489">MRRNNETPLGCYLIIIIIASPFFLISMCNDRLQDKEKKIKYDKLAEERKNYLNQFDFDFEEVTKDIENLNLQKIQRSKPNKPLIIFQKRVFDKKNELFFTYELNKKLEKGYMSFKKNEINTIVVISDTLINVGYYSRTNKIGFKNNILISYIDKKTNRVIKNFEIEGEEPPKEIRYHENDDYNKVYGKRPSELEIYENIVNNIN</sequence>
<keyword evidence="1" id="KW-1133">Transmembrane helix</keyword>